<dbReference type="EMBL" id="MLJW01006292">
    <property type="protein sequence ID" value="OIQ66885.1"/>
    <property type="molecule type" value="Genomic_DNA"/>
</dbReference>
<dbReference type="AlphaFoldDB" id="A0A1J5PTJ9"/>
<gene>
    <name evidence="1" type="ORF">GALL_515420</name>
</gene>
<organism evidence="1">
    <name type="scientific">mine drainage metagenome</name>
    <dbReference type="NCBI Taxonomy" id="410659"/>
    <lineage>
        <taxon>unclassified sequences</taxon>
        <taxon>metagenomes</taxon>
        <taxon>ecological metagenomes</taxon>
    </lineage>
</organism>
<proteinExistence type="predicted"/>
<name>A0A1J5PTJ9_9ZZZZ</name>
<protein>
    <submittedName>
        <fullName evidence="1">Uncharacterized protein</fullName>
    </submittedName>
</protein>
<reference evidence="1" key="1">
    <citation type="submission" date="2016-10" db="EMBL/GenBank/DDBJ databases">
        <title>Sequence of Gallionella enrichment culture.</title>
        <authorList>
            <person name="Poehlein A."/>
            <person name="Muehling M."/>
            <person name="Daniel R."/>
        </authorList>
    </citation>
    <scope>NUCLEOTIDE SEQUENCE</scope>
</reference>
<sequence>MSISRNDITAGWPKEIPGRPNSKNTLTAAIMPWICDSTAAASSALKVTRWAACAGKAAGGGASAAIPKDAITSCSIQRRTSAGALRIWSVVRVIPIMGCSPLASILRKRGLGMLIRIKLPSGNAGR</sequence>
<evidence type="ECO:0000313" key="1">
    <source>
        <dbReference type="EMBL" id="OIQ66885.1"/>
    </source>
</evidence>
<accession>A0A1J5PTJ9</accession>
<comment type="caution">
    <text evidence="1">The sequence shown here is derived from an EMBL/GenBank/DDBJ whole genome shotgun (WGS) entry which is preliminary data.</text>
</comment>